<dbReference type="EMBL" id="BMJD01000056">
    <property type="protein sequence ID" value="GGB59805.1"/>
    <property type="molecule type" value="Genomic_DNA"/>
</dbReference>
<gene>
    <name evidence="2" type="ORF">GCM10011409_41520</name>
</gene>
<dbReference type="RefSeq" id="WP_088053388.1">
    <property type="nucleotide sequence ID" value="NZ_BMJD01000056.1"/>
</dbReference>
<evidence type="ECO:0000313" key="3">
    <source>
        <dbReference type="Proteomes" id="UP000621492"/>
    </source>
</evidence>
<name>A0A9W5X7V6_9BACI</name>
<evidence type="ECO:0000256" key="1">
    <source>
        <dbReference type="SAM" id="Coils"/>
    </source>
</evidence>
<organism evidence="2 3">
    <name type="scientific">Lentibacillus populi</name>
    <dbReference type="NCBI Taxonomy" id="1827502"/>
    <lineage>
        <taxon>Bacteria</taxon>
        <taxon>Bacillati</taxon>
        <taxon>Bacillota</taxon>
        <taxon>Bacilli</taxon>
        <taxon>Bacillales</taxon>
        <taxon>Bacillaceae</taxon>
        <taxon>Lentibacillus</taxon>
    </lineage>
</organism>
<reference evidence="2" key="2">
    <citation type="submission" date="2020-09" db="EMBL/GenBank/DDBJ databases">
        <authorList>
            <person name="Sun Q."/>
            <person name="Zhou Y."/>
        </authorList>
    </citation>
    <scope>NUCLEOTIDE SEQUENCE</scope>
    <source>
        <strain evidence="2">CGMCC 1.15454</strain>
    </source>
</reference>
<feature type="coiled-coil region" evidence="1">
    <location>
        <begin position="64"/>
        <end position="91"/>
    </location>
</feature>
<evidence type="ECO:0008006" key="4">
    <source>
        <dbReference type="Google" id="ProtNLM"/>
    </source>
</evidence>
<dbReference type="AlphaFoldDB" id="A0A9W5X7V6"/>
<sequence length="101" mass="11211">MGKQKLCLGILLGAVAGGLTALYDRETRYYTKKQLQSAKSTTGYYLKHPAEAIRNAKDACNEFNEKFSVNADNAINALEQVEETLGKISKKEEPKKLESNI</sequence>
<dbReference type="Proteomes" id="UP000621492">
    <property type="component" value="Unassembled WGS sequence"/>
</dbReference>
<proteinExistence type="predicted"/>
<comment type="caution">
    <text evidence="2">The sequence shown here is derived from an EMBL/GenBank/DDBJ whole genome shotgun (WGS) entry which is preliminary data.</text>
</comment>
<keyword evidence="3" id="KW-1185">Reference proteome</keyword>
<reference evidence="2" key="1">
    <citation type="journal article" date="2014" name="Int. J. Syst. Evol. Microbiol.">
        <title>Complete genome sequence of Corynebacterium casei LMG S-19264T (=DSM 44701T), isolated from a smear-ripened cheese.</title>
        <authorList>
            <consortium name="US DOE Joint Genome Institute (JGI-PGF)"/>
            <person name="Walter F."/>
            <person name="Albersmeier A."/>
            <person name="Kalinowski J."/>
            <person name="Ruckert C."/>
        </authorList>
    </citation>
    <scope>NUCLEOTIDE SEQUENCE</scope>
    <source>
        <strain evidence="2">CGMCC 1.15454</strain>
    </source>
</reference>
<keyword evidence="1" id="KW-0175">Coiled coil</keyword>
<evidence type="ECO:0000313" key="2">
    <source>
        <dbReference type="EMBL" id="GGB59805.1"/>
    </source>
</evidence>
<protein>
    <recommendedName>
        <fullName evidence="4">YtxH domain-containing protein</fullName>
    </recommendedName>
</protein>
<accession>A0A9W5X7V6</accession>